<feature type="region of interest" description="Disordered" evidence="1">
    <location>
        <begin position="213"/>
        <end position="236"/>
    </location>
</feature>
<reference evidence="2 3" key="1">
    <citation type="journal article" date="2019" name="Commun. Biol.">
        <title>The bagworm genome reveals a unique fibroin gene that provides high tensile strength.</title>
        <authorList>
            <person name="Kono N."/>
            <person name="Nakamura H."/>
            <person name="Ohtoshi R."/>
            <person name="Tomita M."/>
            <person name="Numata K."/>
            <person name="Arakawa K."/>
        </authorList>
    </citation>
    <scope>NUCLEOTIDE SEQUENCE [LARGE SCALE GENOMIC DNA]</scope>
</reference>
<dbReference type="AlphaFoldDB" id="A0A4C1Z4Y0"/>
<evidence type="ECO:0000313" key="2">
    <source>
        <dbReference type="EMBL" id="GBP81665.1"/>
    </source>
</evidence>
<protein>
    <submittedName>
        <fullName evidence="2">Uncharacterized protein</fullName>
    </submittedName>
</protein>
<sequence length="236" mass="25504">MLSVVPLQRVAGTHMTMESSEQFSKFSAVVEELKNEGELFERFGTDHYLGSLGLFVLPEFRGRGIAQNMLKARSPAGALVGRTVEEVTHSRLYKPCQCSGDCLCRGDLLEIPHEASHAPPTPPCVVRPRTVKLNRKPADSIADPAMAPSAGLFSGLRPHTTRAGMKRSTHQFSSPPLLEPAPNAEDGDDSSWPRSGLIIITRGVIVMGKQGFPRRTVEDKTHGASSDVGSQDGECS</sequence>
<evidence type="ECO:0000313" key="3">
    <source>
        <dbReference type="Proteomes" id="UP000299102"/>
    </source>
</evidence>
<keyword evidence="3" id="KW-1185">Reference proteome</keyword>
<proteinExistence type="predicted"/>
<gene>
    <name evidence="2" type="ORF">EVAR_28754_1</name>
</gene>
<feature type="region of interest" description="Disordered" evidence="1">
    <location>
        <begin position="137"/>
        <end position="192"/>
    </location>
</feature>
<dbReference type="CDD" id="cd04301">
    <property type="entry name" value="NAT_SF"/>
    <property type="match status" value="1"/>
</dbReference>
<accession>A0A4C1Z4Y0</accession>
<evidence type="ECO:0000256" key="1">
    <source>
        <dbReference type="SAM" id="MobiDB-lite"/>
    </source>
</evidence>
<dbReference type="Proteomes" id="UP000299102">
    <property type="component" value="Unassembled WGS sequence"/>
</dbReference>
<comment type="caution">
    <text evidence="2">The sequence shown here is derived from an EMBL/GenBank/DDBJ whole genome shotgun (WGS) entry which is preliminary data.</text>
</comment>
<name>A0A4C1Z4Y0_EUMVA</name>
<organism evidence="2 3">
    <name type="scientific">Eumeta variegata</name>
    <name type="common">Bagworm moth</name>
    <name type="synonym">Eumeta japonica</name>
    <dbReference type="NCBI Taxonomy" id="151549"/>
    <lineage>
        <taxon>Eukaryota</taxon>
        <taxon>Metazoa</taxon>
        <taxon>Ecdysozoa</taxon>
        <taxon>Arthropoda</taxon>
        <taxon>Hexapoda</taxon>
        <taxon>Insecta</taxon>
        <taxon>Pterygota</taxon>
        <taxon>Neoptera</taxon>
        <taxon>Endopterygota</taxon>
        <taxon>Lepidoptera</taxon>
        <taxon>Glossata</taxon>
        <taxon>Ditrysia</taxon>
        <taxon>Tineoidea</taxon>
        <taxon>Psychidae</taxon>
        <taxon>Oiketicinae</taxon>
        <taxon>Eumeta</taxon>
    </lineage>
</organism>
<dbReference type="Gene3D" id="3.40.630.30">
    <property type="match status" value="1"/>
</dbReference>
<dbReference type="EMBL" id="BGZK01001523">
    <property type="protein sequence ID" value="GBP81665.1"/>
    <property type="molecule type" value="Genomic_DNA"/>
</dbReference>